<dbReference type="InterPro" id="IPR000682">
    <property type="entry name" value="PCMT"/>
</dbReference>
<evidence type="ECO:0000256" key="2">
    <source>
        <dbReference type="ARBA" id="ARBA00005369"/>
    </source>
</evidence>
<dbReference type="NCBIfam" id="TIGR00080">
    <property type="entry name" value="pimt"/>
    <property type="match status" value="1"/>
</dbReference>
<evidence type="ECO:0000256" key="1">
    <source>
        <dbReference type="ARBA" id="ARBA00004496"/>
    </source>
</evidence>
<evidence type="ECO:0000256" key="8">
    <source>
        <dbReference type="RuleBase" id="RU003802"/>
    </source>
</evidence>
<dbReference type="GO" id="GO:0032259">
    <property type="term" value="P:methylation"/>
    <property type="evidence" value="ECO:0007669"/>
    <property type="project" value="UniProtKB-KW"/>
</dbReference>
<comment type="catalytic activity">
    <reaction evidence="7">
        <text>[protein]-L-isoaspartate + S-adenosyl-L-methionine = [protein]-L-isoaspartate alpha-methyl ester + S-adenosyl-L-homocysteine</text>
        <dbReference type="Rhea" id="RHEA:12705"/>
        <dbReference type="Rhea" id="RHEA-COMP:12143"/>
        <dbReference type="Rhea" id="RHEA-COMP:12144"/>
        <dbReference type="ChEBI" id="CHEBI:57856"/>
        <dbReference type="ChEBI" id="CHEBI:59789"/>
        <dbReference type="ChEBI" id="CHEBI:90596"/>
        <dbReference type="ChEBI" id="CHEBI:90598"/>
        <dbReference type="EC" id="2.1.1.77"/>
    </reaction>
    <physiologicalReaction direction="left-to-right" evidence="7">
        <dbReference type="Rhea" id="RHEA:12706"/>
    </physiologicalReaction>
</comment>
<name>A0A0K2UB00_LEPSM</name>
<dbReference type="GO" id="GO:0005737">
    <property type="term" value="C:cytoplasm"/>
    <property type="evidence" value="ECO:0007669"/>
    <property type="project" value="UniProtKB-SubCell"/>
</dbReference>
<dbReference type="AlphaFoldDB" id="A0A0K2UB00"/>
<reference evidence="9" key="1">
    <citation type="submission" date="2014-05" db="EMBL/GenBank/DDBJ databases">
        <authorList>
            <person name="Chronopoulou M."/>
        </authorList>
    </citation>
    <scope>NUCLEOTIDE SEQUENCE</scope>
    <source>
        <tissue evidence="9">Whole organism</tissue>
    </source>
</reference>
<evidence type="ECO:0000256" key="7">
    <source>
        <dbReference type="ARBA" id="ARBA00035815"/>
    </source>
</evidence>
<keyword evidence="5 8" id="KW-0808">Transferase</keyword>
<feature type="non-terminal residue" evidence="9">
    <location>
        <position position="1"/>
    </location>
</feature>
<keyword evidence="4 8" id="KW-0489">Methyltransferase</keyword>
<dbReference type="PANTHER" id="PTHR11579:SF0">
    <property type="entry name" value="PROTEIN-L-ISOASPARTATE(D-ASPARTATE) O-METHYLTRANSFERASE"/>
    <property type="match status" value="1"/>
</dbReference>
<proteinExistence type="inferred from homology"/>
<comment type="subcellular location">
    <subcellularLocation>
        <location evidence="1">Cytoplasm</location>
    </subcellularLocation>
</comment>
<dbReference type="EC" id="2.1.1.77" evidence="8"/>
<comment type="similarity">
    <text evidence="2 8">Belongs to the methyltransferase superfamily. L-isoaspartyl/D-aspartyl protein methyltransferase family.</text>
</comment>
<evidence type="ECO:0000256" key="4">
    <source>
        <dbReference type="ARBA" id="ARBA00022603"/>
    </source>
</evidence>
<evidence type="ECO:0000256" key="3">
    <source>
        <dbReference type="ARBA" id="ARBA00022490"/>
    </source>
</evidence>
<dbReference type="SUPFAM" id="SSF53335">
    <property type="entry name" value="S-adenosyl-L-methionine-dependent methyltransferases"/>
    <property type="match status" value="1"/>
</dbReference>
<keyword evidence="6 8" id="KW-0949">S-adenosyl-L-methionine</keyword>
<dbReference type="Gene3D" id="3.40.50.150">
    <property type="entry name" value="Vaccinia Virus protein VP39"/>
    <property type="match status" value="1"/>
</dbReference>
<dbReference type="Pfam" id="PF01135">
    <property type="entry name" value="PCMT"/>
    <property type="match status" value="1"/>
</dbReference>
<evidence type="ECO:0000256" key="5">
    <source>
        <dbReference type="ARBA" id="ARBA00022679"/>
    </source>
</evidence>
<dbReference type="FunFam" id="3.40.50.150:FF:000027">
    <property type="entry name" value="Protein-L-isoaspartate O-methyltransferase"/>
    <property type="match status" value="1"/>
</dbReference>
<dbReference type="PROSITE" id="PS01279">
    <property type="entry name" value="PCMT"/>
    <property type="match status" value="1"/>
</dbReference>
<dbReference type="EMBL" id="HACA01018038">
    <property type="protein sequence ID" value="CDW35399.1"/>
    <property type="molecule type" value="Transcribed_RNA"/>
</dbReference>
<keyword evidence="3" id="KW-0963">Cytoplasm</keyword>
<sequence length="277" mass="30247">RNPSFMINIHSASLFLSFDFLSYFASIRTMSWTCSGKTNLDMVEKLKSSSIIKSEKVYNVMKQVDRGNYIASSPYMDSPQSIGYGATISAPHMHAFALEYLESNLKEGMKVLDVGSGSGYLTSCLALMVGSSGKAIGIDHIDDLVEMGRKNIQKDQPELLSSERITLVVGDGRKGYAPGGPYNAINVGAAAVELHQELVDQLAPGGRLVLPIGPDGDDQHMEQIDKKADGSIERQVLMGVRFVSLASKEKQLGGRRNKILTNVIRKYLTKVDKNKNG</sequence>
<evidence type="ECO:0000313" key="9">
    <source>
        <dbReference type="EMBL" id="CDW35399.1"/>
    </source>
</evidence>
<dbReference type="InterPro" id="IPR029063">
    <property type="entry name" value="SAM-dependent_MTases_sf"/>
</dbReference>
<dbReference type="OrthoDB" id="73890at2759"/>
<accession>A0A0K2UB00</accession>
<evidence type="ECO:0000256" key="6">
    <source>
        <dbReference type="ARBA" id="ARBA00022691"/>
    </source>
</evidence>
<protein>
    <recommendedName>
        <fullName evidence="8">Protein-L-isoaspartate O-methyltransferase</fullName>
        <ecNumber evidence="8">2.1.1.77</ecNumber>
    </recommendedName>
</protein>
<dbReference type="CDD" id="cd02440">
    <property type="entry name" value="AdoMet_MTases"/>
    <property type="match status" value="1"/>
</dbReference>
<dbReference type="GO" id="GO:0004719">
    <property type="term" value="F:protein-L-isoaspartate (D-aspartate) O-methyltransferase activity"/>
    <property type="evidence" value="ECO:0007669"/>
    <property type="project" value="UniProtKB-UniRule"/>
</dbReference>
<dbReference type="PANTHER" id="PTHR11579">
    <property type="entry name" value="PROTEIN-L-ISOASPARTATE O-METHYLTRANSFERASE"/>
    <property type="match status" value="1"/>
</dbReference>
<organism evidence="9">
    <name type="scientific">Lepeophtheirus salmonis</name>
    <name type="common">Salmon louse</name>
    <name type="synonym">Caligus salmonis</name>
    <dbReference type="NCBI Taxonomy" id="72036"/>
    <lineage>
        <taxon>Eukaryota</taxon>
        <taxon>Metazoa</taxon>
        <taxon>Ecdysozoa</taxon>
        <taxon>Arthropoda</taxon>
        <taxon>Crustacea</taxon>
        <taxon>Multicrustacea</taxon>
        <taxon>Hexanauplia</taxon>
        <taxon>Copepoda</taxon>
        <taxon>Siphonostomatoida</taxon>
        <taxon>Caligidae</taxon>
        <taxon>Lepeophtheirus</taxon>
    </lineage>
</organism>